<keyword evidence="2" id="KW-1185">Reference proteome</keyword>
<gene>
    <name evidence="1" type="ORF">Lac1_03730</name>
</gene>
<evidence type="ECO:0008006" key="3">
    <source>
        <dbReference type="Google" id="ProtNLM"/>
    </source>
</evidence>
<name>A0ABM8I2L3_9FIRM</name>
<dbReference type="InterPro" id="IPR006699">
    <property type="entry name" value="GlpP"/>
</dbReference>
<proteinExistence type="predicted"/>
<dbReference type="InterPro" id="IPR013785">
    <property type="entry name" value="Aldolase_TIM"/>
</dbReference>
<dbReference type="Gene3D" id="3.20.20.70">
    <property type="entry name" value="Aldolase class I"/>
    <property type="match status" value="1"/>
</dbReference>
<evidence type="ECO:0000313" key="2">
    <source>
        <dbReference type="Proteomes" id="UP001305815"/>
    </source>
</evidence>
<dbReference type="Proteomes" id="UP001305815">
    <property type="component" value="Chromosome"/>
</dbReference>
<evidence type="ECO:0000313" key="1">
    <source>
        <dbReference type="EMBL" id="BDZ76190.1"/>
    </source>
</evidence>
<dbReference type="PANTHER" id="PTHR35787:SF1">
    <property type="entry name" value="GLYCEROL UPTAKE OPERON ANTITERMINATOR REGULATORY PROTEIN"/>
    <property type="match status" value="1"/>
</dbReference>
<dbReference type="RefSeq" id="WP_316266109.1">
    <property type="nucleotide sequence ID" value="NZ_AP027742.1"/>
</dbReference>
<dbReference type="Pfam" id="PF04309">
    <property type="entry name" value="G3P_antiterm"/>
    <property type="match status" value="1"/>
</dbReference>
<dbReference type="PANTHER" id="PTHR35787">
    <property type="entry name" value="GLYCEROL UPTAKE OPERON ANTITERMINATOR REGULATORY PROTEIN"/>
    <property type="match status" value="1"/>
</dbReference>
<protein>
    <recommendedName>
        <fullName evidence="3">Glycerol-3-phosphate responsive antiterminator</fullName>
    </recommendedName>
</protein>
<dbReference type="EMBL" id="AP027742">
    <property type="protein sequence ID" value="BDZ76190.1"/>
    <property type="molecule type" value="Genomic_DNA"/>
</dbReference>
<organism evidence="1 2">
    <name type="scientific">Claveliimonas bilis</name>
    <dbReference type="NCBI Taxonomy" id="3028070"/>
    <lineage>
        <taxon>Bacteria</taxon>
        <taxon>Bacillati</taxon>
        <taxon>Bacillota</taxon>
        <taxon>Clostridia</taxon>
        <taxon>Lachnospirales</taxon>
        <taxon>Lachnospiraceae</taxon>
        <taxon>Claveliimonas</taxon>
    </lineage>
</organism>
<sequence>MKDLMEVMEENPVILGLSKDEDIPIVLENEAKVVFVLYGDLVRIGDIVHTLKEGGKLVFVNIDMVDGFAGRTSVVKFIKKNTEADGIISSKASLVRAAKEEGLYTVHRFFILDALAYRNIGKQLEISRPDMINNEV</sequence>
<dbReference type="SUPFAM" id="SSF110391">
    <property type="entry name" value="GlpP-like"/>
    <property type="match status" value="1"/>
</dbReference>
<reference evidence="2" key="1">
    <citation type="journal article" date="2023" name="Int. J. Syst. Evol. Microbiol.">
        <title>Claveliimonas bilis gen. nov., sp. nov., deoxycholic acid-producing bacteria isolated from human faeces, and reclassification of Sellimonas monacensis Zenner et al. 2021 as Claveliimonas monacensis comb. nov.</title>
        <authorList>
            <person name="Hisatomi A."/>
            <person name="Kastawa N.W.E.P.G."/>
            <person name="Song I."/>
            <person name="Ohkuma M."/>
            <person name="Fukiya S."/>
            <person name="Sakamoto M."/>
        </authorList>
    </citation>
    <scope>NUCLEOTIDE SEQUENCE [LARGE SCALE GENOMIC DNA]</scope>
    <source>
        <strain evidence="2">12BBH14</strain>
    </source>
</reference>
<accession>A0ABM8I2L3</accession>